<feature type="domain" description="KRAB" evidence="5">
    <location>
        <begin position="107"/>
        <end position="178"/>
    </location>
</feature>
<feature type="domain" description="HTH CENPB-type" evidence="7">
    <location>
        <begin position="346"/>
        <end position="390"/>
    </location>
</feature>
<comment type="subcellular location">
    <subcellularLocation>
        <location evidence="3">Nucleus</location>
    </subcellularLocation>
</comment>
<dbReference type="SUPFAM" id="SSF46689">
    <property type="entry name" value="Homeodomain-like"/>
    <property type="match status" value="2"/>
</dbReference>
<feature type="compositionally biased region" description="Low complexity" evidence="4">
    <location>
        <begin position="1"/>
        <end position="10"/>
    </location>
</feature>
<dbReference type="GO" id="GO:0005634">
    <property type="term" value="C:nucleus"/>
    <property type="evidence" value="ECO:0007669"/>
    <property type="project" value="UniProtKB-SubCell"/>
</dbReference>
<dbReference type="Gene3D" id="6.10.140.140">
    <property type="match status" value="1"/>
</dbReference>
<dbReference type="PROSITE" id="PS50805">
    <property type="entry name" value="KRAB"/>
    <property type="match status" value="1"/>
</dbReference>
<dbReference type="CDD" id="cd07765">
    <property type="entry name" value="KRAB_A-box"/>
    <property type="match status" value="2"/>
</dbReference>
<gene>
    <name evidence="8" type="ORF">HJG63_020935</name>
</gene>
<name>A0A7J8CN87_ROUAE</name>
<dbReference type="PROSITE" id="PS50960">
    <property type="entry name" value="HTH_PSQ"/>
    <property type="match status" value="1"/>
</dbReference>
<dbReference type="PANTHER" id="PTHR23232:SF140">
    <property type="entry name" value="ZFP92 ZINC FINGER PROTEIN"/>
    <property type="match status" value="1"/>
</dbReference>
<feature type="DNA-binding region" description="H-T-H motif" evidence="3">
    <location>
        <begin position="308"/>
        <end position="328"/>
    </location>
</feature>
<dbReference type="Pfam" id="PF01352">
    <property type="entry name" value="KRAB"/>
    <property type="match status" value="2"/>
</dbReference>
<evidence type="ECO:0000256" key="2">
    <source>
        <dbReference type="ARBA" id="ARBA00023242"/>
    </source>
</evidence>
<dbReference type="InterPro" id="IPR036051">
    <property type="entry name" value="KRAB_dom_sf"/>
</dbReference>
<dbReference type="SUPFAM" id="SSF109640">
    <property type="entry name" value="KRAB domain (Kruppel-associated box)"/>
    <property type="match status" value="2"/>
</dbReference>
<dbReference type="OrthoDB" id="9808634at2759"/>
<dbReference type="InterPro" id="IPR001909">
    <property type="entry name" value="KRAB"/>
</dbReference>
<dbReference type="InterPro" id="IPR007889">
    <property type="entry name" value="HTH_Psq"/>
</dbReference>
<organism evidence="8 9">
    <name type="scientific">Rousettus aegyptiacus</name>
    <name type="common">Egyptian fruit bat</name>
    <name type="synonym">Pteropus aegyptiacus</name>
    <dbReference type="NCBI Taxonomy" id="9407"/>
    <lineage>
        <taxon>Eukaryota</taxon>
        <taxon>Metazoa</taxon>
        <taxon>Chordata</taxon>
        <taxon>Craniata</taxon>
        <taxon>Vertebrata</taxon>
        <taxon>Euteleostomi</taxon>
        <taxon>Mammalia</taxon>
        <taxon>Eutheria</taxon>
        <taxon>Laurasiatheria</taxon>
        <taxon>Chiroptera</taxon>
        <taxon>Yinpterochiroptera</taxon>
        <taxon>Pteropodoidea</taxon>
        <taxon>Pteropodidae</taxon>
        <taxon>Rousettinae</taxon>
        <taxon>Rousettus</taxon>
    </lineage>
</organism>
<feature type="region of interest" description="Disordered" evidence="4">
    <location>
        <begin position="1"/>
        <end position="100"/>
    </location>
</feature>
<dbReference type="GO" id="GO:0003677">
    <property type="term" value="F:DNA binding"/>
    <property type="evidence" value="ECO:0007669"/>
    <property type="project" value="UniProtKB-UniRule"/>
</dbReference>
<dbReference type="InterPro" id="IPR006600">
    <property type="entry name" value="HTH_CenpB_DNA-bd_dom"/>
</dbReference>
<evidence type="ECO:0000256" key="3">
    <source>
        <dbReference type="PROSITE-ProRule" id="PRU00320"/>
    </source>
</evidence>
<sequence>MRGVASAAGSSGEGKLGFPARRGAPRTKPEAGRSRTVATQATFVRRGRGRPRSRNGLTSKGQRRAVTTVPQNRALPCSNTALPQEKRHKQETAGTGNEPQAISQSLVTFGDVAVDFSQEEWERLNSDQRDLYRRVMLENYRNLVSLGLCFSKPDIISSLEQRKEFWMAKREVTRGQCPDWKAVPESEELPPKKDLCREELSEAMLMDRLTGYSLGCSMLGEHWDYEPLFERQPSLVTITNMAIDFSQRLDPAQRSFCKNVMWESHDLGSVAPKCTKSTAAVAGKRPRRAINLETKLNVIKDYEGGKSVMVIARQSGMSHSTIATILKNKNKVTEAIKGSASLKTTRLTKIREGPVSDMEKLLITWIEDQTQKRIPLSTMTITTKAKSLRY</sequence>
<evidence type="ECO:0000256" key="1">
    <source>
        <dbReference type="ARBA" id="ARBA00023125"/>
    </source>
</evidence>
<dbReference type="InterPro" id="IPR050169">
    <property type="entry name" value="Krueppel_C2H2_ZnF"/>
</dbReference>
<dbReference type="Proteomes" id="UP000593571">
    <property type="component" value="Unassembled WGS sequence"/>
</dbReference>
<proteinExistence type="predicted"/>
<evidence type="ECO:0000259" key="6">
    <source>
        <dbReference type="PROSITE" id="PS50960"/>
    </source>
</evidence>
<accession>A0A7J8CN87</accession>
<dbReference type="EMBL" id="JACASE010000014">
    <property type="protein sequence ID" value="KAF6412337.1"/>
    <property type="molecule type" value="Genomic_DNA"/>
</dbReference>
<feature type="domain" description="HTH psq-type" evidence="6">
    <location>
        <begin position="281"/>
        <end position="332"/>
    </location>
</feature>
<evidence type="ECO:0000256" key="4">
    <source>
        <dbReference type="SAM" id="MobiDB-lite"/>
    </source>
</evidence>
<dbReference type="Pfam" id="PF03221">
    <property type="entry name" value="HTH_Tnp_Tc5"/>
    <property type="match status" value="1"/>
</dbReference>
<evidence type="ECO:0000313" key="8">
    <source>
        <dbReference type="EMBL" id="KAF6412337.1"/>
    </source>
</evidence>
<dbReference type="AlphaFoldDB" id="A0A7J8CN87"/>
<reference evidence="8 9" key="1">
    <citation type="journal article" date="2020" name="Nature">
        <title>Six reference-quality genomes reveal evolution of bat adaptations.</title>
        <authorList>
            <person name="Jebb D."/>
            <person name="Huang Z."/>
            <person name="Pippel M."/>
            <person name="Hughes G.M."/>
            <person name="Lavrichenko K."/>
            <person name="Devanna P."/>
            <person name="Winkler S."/>
            <person name="Jermiin L.S."/>
            <person name="Skirmuntt E.C."/>
            <person name="Katzourakis A."/>
            <person name="Burkitt-Gray L."/>
            <person name="Ray D.A."/>
            <person name="Sullivan K.A.M."/>
            <person name="Roscito J.G."/>
            <person name="Kirilenko B.M."/>
            <person name="Davalos L.M."/>
            <person name="Corthals A.P."/>
            <person name="Power M.L."/>
            <person name="Jones G."/>
            <person name="Ransome R.D."/>
            <person name="Dechmann D.K.N."/>
            <person name="Locatelli A.G."/>
            <person name="Puechmaille S.J."/>
            <person name="Fedrigo O."/>
            <person name="Jarvis E.D."/>
            <person name="Hiller M."/>
            <person name="Vernes S.C."/>
            <person name="Myers E.W."/>
            <person name="Teeling E.C."/>
        </authorList>
    </citation>
    <scope>NUCLEOTIDE SEQUENCE [LARGE SCALE GENOMIC DNA]</scope>
    <source>
        <strain evidence="8">MRouAeg1</strain>
        <tissue evidence="8">Muscle</tissue>
    </source>
</reference>
<dbReference type="GO" id="GO:0006355">
    <property type="term" value="P:regulation of DNA-templated transcription"/>
    <property type="evidence" value="ECO:0007669"/>
    <property type="project" value="InterPro"/>
</dbReference>
<evidence type="ECO:0000259" key="7">
    <source>
        <dbReference type="PROSITE" id="PS51253"/>
    </source>
</evidence>
<evidence type="ECO:0000259" key="5">
    <source>
        <dbReference type="PROSITE" id="PS50805"/>
    </source>
</evidence>
<dbReference type="Gene3D" id="1.10.10.60">
    <property type="entry name" value="Homeodomain-like"/>
    <property type="match status" value="2"/>
</dbReference>
<dbReference type="PROSITE" id="PS51253">
    <property type="entry name" value="HTH_CENPB"/>
    <property type="match status" value="1"/>
</dbReference>
<comment type="caution">
    <text evidence="8">The sequence shown here is derived from an EMBL/GenBank/DDBJ whole genome shotgun (WGS) entry which is preliminary data.</text>
</comment>
<keyword evidence="1 3" id="KW-0238">DNA-binding</keyword>
<dbReference type="PANTHER" id="PTHR23232">
    <property type="entry name" value="KRAB DOMAIN C2H2 ZINC FINGER"/>
    <property type="match status" value="1"/>
</dbReference>
<evidence type="ECO:0000313" key="9">
    <source>
        <dbReference type="Proteomes" id="UP000593571"/>
    </source>
</evidence>
<dbReference type="Pfam" id="PF04218">
    <property type="entry name" value="CENP-B_N"/>
    <property type="match status" value="1"/>
</dbReference>
<keyword evidence="9" id="KW-1185">Reference proteome</keyword>
<dbReference type="SMART" id="SM00349">
    <property type="entry name" value="KRAB"/>
    <property type="match status" value="2"/>
</dbReference>
<keyword evidence="2 3" id="KW-0539">Nucleus</keyword>
<protein>
    <submittedName>
        <fullName evidence="8">ZFP28 zinc finger protein</fullName>
    </submittedName>
</protein>
<dbReference type="InterPro" id="IPR009057">
    <property type="entry name" value="Homeodomain-like_sf"/>
</dbReference>